<accession>A0A1G9KBV7</accession>
<evidence type="ECO:0000313" key="3">
    <source>
        <dbReference type="EMBL" id="SDL46914.1"/>
    </source>
</evidence>
<feature type="signal peptide" evidence="1">
    <location>
        <begin position="1"/>
        <end position="25"/>
    </location>
</feature>
<dbReference type="AlphaFoldDB" id="A0A1G9KBV7"/>
<keyword evidence="4" id="KW-1185">Reference proteome</keyword>
<evidence type="ECO:0000313" key="4">
    <source>
        <dbReference type="Proteomes" id="UP000199382"/>
    </source>
</evidence>
<gene>
    <name evidence="3" type="ORF">SAMN04488026_108714</name>
</gene>
<protein>
    <recommendedName>
        <fullName evidence="2">Tyrosine specific protein phosphatases domain-containing protein</fullName>
    </recommendedName>
</protein>
<feature type="domain" description="Tyrosine specific protein phosphatases" evidence="2">
    <location>
        <begin position="131"/>
        <end position="170"/>
    </location>
</feature>
<proteinExistence type="predicted"/>
<feature type="chain" id="PRO_5011649824" description="Tyrosine specific protein phosphatases domain-containing protein" evidence="1">
    <location>
        <begin position="26"/>
        <end position="226"/>
    </location>
</feature>
<dbReference type="PROSITE" id="PS50056">
    <property type="entry name" value="TYR_PHOSPHATASE_2"/>
    <property type="match status" value="1"/>
</dbReference>
<dbReference type="InterPro" id="IPR000387">
    <property type="entry name" value="Tyr_Pase_dom"/>
</dbReference>
<keyword evidence="1" id="KW-0732">Signal</keyword>
<dbReference type="SUPFAM" id="SSF52799">
    <property type="entry name" value="(Phosphotyrosine protein) phosphatases II"/>
    <property type="match status" value="1"/>
</dbReference>
<dbReference type="Gene3D" id="3.90.190.10">
    <property type="entry name" value="Protein tyrosine phosphatase superfamily"/>
    <property type="match status" value="1"/>
</dbReference>
<dbReference type="EMBL" id="FNEK01000087">
    <property type="protein sequence ID" value="SDL46914.1"/>
    <property type="molecule type" value="Genomic_DNA"/>
</dbReference>
<dbReference type="InterPro" id="IPR029021">
    <property type="entry name" value="Prot-tyrosine_phosphatase-like"/>
</dbReference>
<sequence>MMSARSRVVRNCVSLLATLVVATFAASTTDASDYTARNGGPSSKQMLARSSGPAEGLAFFRPVLSGVLYRSGFHGGDKGRTGLSTAQREELCKAGFSGARYIDFGKNTKYGTTQCGGQSLDYQGGRSTNTADIMRQVHATIKNPGAGPVLVHCMWGVHSSGAVSAMALVQFCGWSEERAKKYWDDARNGADCSGGCSTWIDKHFAKFKVDPSLKISSAEQAATCPK</sequence>
<organism evidence="3 4">
    <name type="scientific">Aliiruegeria lutimaris</name>
    <dbReference type="NCBI Taxonomy" id="571298"/>
    <lineage>
        <taxon>Bacteria</taxon>
        <taxon>Pseudomonadati</taxon>
        <taxon>Pseudomonadota</taxon>
        <taxon>Alphaproteobacteria</taxon>
        <taxon>Rhodobacterales</taxon>
        <taxon>Roseobacteraceae</taxon>
        <taxon>Aliiruegeria</taxon>
    </lineage>
</organism>
<dbReference type="STRING" id="571298.SAMN04488026_108714"/>
<dbReference type="Proteomes" id="UP000199382">
    <property type="component" value="Unassembled WGS sequence"/>
</dbReference>
<evidence type="ECO:0000259" key="2">
    <source>
        <dbReference type="PROSITE" id="PS50056"/>
    </source>
</evidence>
<evidence type="ECO:0000256" key="1">
    <source>
        <dbReference type="SAM" id="SignalP"/>
    </source>
</evidence>
<reference evidence="3 4" key="1">
    <citation type="submission" date="2016-10" db="EMBL/GenBank/DDBJ databases">
        <authorList>
            <person name="de Groot N.N."/>
        </authorList>
    </citation>
    <scope>NUCLEOTIDE SEQUENCE [LARGE SCALE GENOMIC DNA]</scope>
    <source>
        <strain evidence="3 4">DSM 25294</strain>
    </source>
</reference>
<name>A0A1G9KBV7_9RHOB</name>